<sequence length="236" mass="26881">MANATEDGRYIVWLDIDNTLYSSNAKIADAMGQRIHAYFVSLGLRDEEASELHSKYYTQYGLALRGLVRHHEIDALDFDRRCDGSLPLEDMIKPDPSIRQLLEDIDTSKARIWGLTNAYHTHARRVLHILQLEDLFEGLVYCNYADPNFTCKPEPEFFTTALTKAGVADPSKCLFVDDSRNNVQAARRLDWGSCVHFCEGSEKGIATSSNENREITISCLEELRNVWPQIFKSTDK</sequence>
<dbReference type="GO" id="GO:0009166">
    <property type="term" value="P:nucleotide catabolic process"/>
    <property type="evidence" value="ECO:0007669"/>
    <property type="project" value="TreeGrafter"/>
</dbReference>
<dbReference type="AlphaFoldDB" id="A0A4R5XEJ5"/>
<dbReference type="SFLD" id="SFLDG01132">
    <property type="entry name" value="C1.5.3:_5'-Nucleotidase_Like"/>
    <property type="match status" value="1"/>
</dbReference>
<dbReference type="Pfam" id="PF00702">
    <property type="entry name" value="Hydrolase"/>
    <property type="match status" value="1"/>
</dbReference>
<dbReference type="GO" id="GO:0006206">
    <property type="term" value="P:pyrimidine nucleobase metabolic process"/>
    <property type="evidence" value="ECO:0007669"/>
    <property type="project" value="TreeGrafter"/>
</dbReference>
<dbReference type="VEuPathDB" id="FungiDB:BD410DRAFT_779987"/>
<dbReference type="InterPro" id="IPR036412">
    <property type="entry name" value="HAD-like_sf"/>
</dbReference>
<dbReference type="NCBIfam" id="TIGR01993">
    <property type="entry name" value="Pyr-5-nucltdase"/>
    <property type="match status" value="1"/>
</dbReference>
<protein>
    <submittedName>
        <fullName evidence="1">Pyrimidine 5-nucleotidase</fullName>
    </submittedName>
</protein>
<dbReference type="Gene3D" id="1.10.150.450">
    <property type="match status" value="1"/>
</dbReference>
<dbReference type="Gene3D" id="3.40.50.1000">
    <property type="entry name" value="HAD superfamily/HAD-like"/>
    <property type="match status" value="1"/>
</dbReference>
<dbReference type="Proteomes" id="UP000294933">
    <property type="component" value="Unassembled WGS sequence"/>
</dbReference>
<organism evidence="1 2">
    <name type="scientific">Rickenella mellea</name>
    <dbReference type="NCBI Taxonomy" id="50990"/>
    <lineage>
        <taxon>Eukaryota</taxon>
        <taxon>Fungi</taxon>
        <taxon>Dikarya</taxon>
        <taxon>Basidiomycota</taxon>
        <taxon>Agaricomycotina</taxon>
        <taxon>Agaricomycetes</taxon>
        <taxon>Hymenochaetales</taxon>
        <taxon>Rickenellaceae</taxon>
        <taxon>Rickenella</taxon>
    </lineage>
</organism>
<dbReference type="InterPro" id="IPR052791">
    <property type="entry name" value="SSM1_domain"/>
</dbReference>
<dbReference type="SUPFAM" id="SSF56784">
    <property type="entry name" value="HAD-like"/>
    <property type="match status" value="1"/>
</dbReference>
<evidence type="ECO:0000313" key="1">
    <source>
        <dbReference type="EMBL" id="TDL29549.1"/>
    </source>
</evidence>
<dbReference type="PANTHER" id="PTHR47438">
    <property type="entry name" value="PHOSPHATE METABOLISM PROTEIN 8-RELATED"/>
    <property type="match status" value="1"/>
</dbReference>
<dbReference type="SFLD" id="SFLDS00003">
    <property type="entry name" value="Haloacid_Dehalogenase"/>
    <property type="match status" value="1"/>
</dbReference>
<dbReference type="GO" id="GO:0008252">
    <property type="term" value="F:nucleotidase activity"/>
    <property type="evidence" value="ECO:0007669"/>
    <property type="project" value="TreeGrafter"/>
</dbReference>
<keyword evidence="2" id="KW-1185">Reference proteome</keyword>
<dbReference type="InterPro" id="IPR006439">
    <property type="entry name" value="HAD-SF_hydro_IA"/>
</dbReference>
<evidence type="ECO:0000313" key="2">
    <source>
        <dbReference type="Proteomes" id="UP000294933"/>
    </source>
</evidence>
<dbReference type="OrthoDB" id="1065058at2759"/>
<dbReference type="NCBIfam" id="TIGR01509">
    <property type="entry name" value="HAD-SF-IA-v3"/>
    <property type="match status" value="1"/>
</dbReference>
<accession>A0A4R5XEJ5</accession>
<dbReference type="InterPro" id="IPR010237">
    <property type="entry name" value="Pyr-5-nucltdase"/>
</dbReference>
<name>A0A4R5XEJ5_9AGAM</name>
<proteinExistence type="predicted"/>
<gene>
    <name evidence="1" type="ORF">BD410DRAFT_779987</name>
</gene>
<dbReference type="EMBL" id="ML170156">
    <property type="protein sequence ID" value="TDL29549.1"/>
    <property type="molecule type" value="Genomic_DNA"/>
</dbReference>
<dbReference type="InterPro" id="IPR023214">
    <property type="entry name" value="HAD_sf"/>
</dbReference>
<dbReference type="SFLD" id="SFLDG01129">
    <property type="entry name" value="C1.5:_HAD__Beta-PGM__Phosphata"/>
    <property type="match status" value="1"/>
</dbReference>
<dbReference type="PANTHER" id="PTHR47438:SF1">
    <property type="entry name" value="PHOSPHATE METABOLISM PROTEIN 8-RELATED"/>
    <property type="match status" value="1"/>
</dbReference>
<reference evidence="1 2" key="1">
    <citation type="submission" date="2018-06" db="EMBL/GenBank/DDBJ databases">
        <title>A transcriptomic atlas of mushroom development highlights an independent origin of complex multicellularity.</title>
        <authorList>
            <consortium name="DOE Joint Genome Institute"/>
            <person name="Krizsan K."/>
            <person name="Almasi E."/>
            <person name="Merenyi Z."/>
            <person name="Sahu N."/>
            <person name="Viragh M."/>
            <person name="Koszo T."/>
            <person name="Mondo S."/>
            <person name="Kiss B."/>
            <person name="Balint B."/>
            <person name="Kues U."/>
            <person name="Barry K."/>
            <person name="Hegedus J.C."/>
            <person name="Henrissat B."/>
            <person name="Johnson J."/>
            <person name="Lipzen A."/>
            <person name="Ohm R."/>
            <person name="Nagy I."/>
            <person name="Pangilinan J."/>
            <person name="Yan J."/>
            <person name="Xiong Y."/>
            <person name="Grigoriev I.V."/>
            <person name="Hibbett D.S."/>
            <person name="Nagy L.G."/>
        </authorList>
    </citation>
    <scope>NUCLEOTIDE SEQUENCE [LARGE SCALE GENOMIC DNA]</scope>
    <source>
        <strain evidence="1 2">SZMC22713</strain>
    </source>
</reference>
<dbReference type="STRING" id="50990.A0A4R5XEJ5"/>